<proteinExistence type="predicted"/>
<organism evidence="1">
    <name type="scientific">marine metagenome</name>
    <dbReference type="NCBI Taxonomy" id="408172"/>
    <lineage>
        <taxon>unclassified sequences</taxon>
        <taxon>metagenomes</taxon>
        <taxon>ecological metagenomes</taxon>
    </lineage>
</organism>
<reference evidence="1" key="1">
    <citation type="submission" date="2018-05" db="EMBL/GenBank/DDBJ databases">
        <authorList>
            <person name="Lanie J.A."/>
            <person name="Ng W.-L."/>
            <person name="Kazmierczak K.M."/>
            <person name="Andrzejewski T.M."/>
            <person name="Davidsen T.M."/>
            <person name="Wayne K.J."/>
            <person name="Tettelin H."/>
            <person name="Glass J.I."/>
            <person name="Rusch D."/>
            <person name="Podicherti R."/>
            <person name="Tsui H.-C.T."/>
            <person name="Winkler M.E."/>
        </authorList>
    </citation>
    <scope>NUCLEOTIDE SEQUENCE</scope>
</reference>
<accession>A0A382YS80</accession>
<name>A0A382YS80_9ZZZZ</name>
<feature type="non-terminal residue" evidence="1">
    <location>
        <position position="40"/>
    </location>
</feature>
<dbReference type="EMBL" id="UINC01178011">
    <property type="protein sequence ID" value="SVD85941.1"/>
    <property type="molecule type" value="Genomic_DNA"/>
</dbReference>
<sequence length="40" mass="4338">VSQTEPRSAILVDYDVIEVPETPTSVEATISRGVKRVTPP</sequence>
<protein>
    <submittedName>
        <fullName evidence="1">Uncharacterized protein</fullName>
    </submittedName>
</protein>
<gene>
    <name evidence="1" type="ORF">METZ01_LOCUS438795</name>
</gene>
<feature type="non-terminal residue" evidence="1">
    <location>
        <position position="1"/>
    </location>
</feature>
<dbReference type="AlphaFoldDB" id="A0A382YS80"/>
<evidence type="ECO:0000313" key="1">
    <source>
        <dbReference type="EMBL" id="SVD85941.1"/>
    </source>
</evidence>